<gene>
    <name evidence="1" type="ORF">GCM10009839_42900</name>
</gene>
<accession>A0ABN2UNR3</accession>
<keyword evidence="2" id="KW-1185">Reference proteome</keyword>
<comment type="caution">
    <text evidence="1">The sequence shown here is derived from an EMBL/GenBank/DDBJ whole genome shotgun (WGS) entry which is preliminary data.</text>
</comment>
<evidence type="ECO:0000313" key="1">
    <source>
        <dbReference type="EMBL" id="GAA2037142.1"/>
    </source>
</evidence>
<organism evidence="1 2">
    <name type="scientific">Catenulispora yoronensis</name>
    <dbReference type="NCBI Taxonomy" id="450799"/>
    <lineage>
        <taxon>Bacteria</taxon>
        <taxon>Bacillati</taxon>
        <taxon>Actinomycetota</taxon>
        <taxon>Actinomycetes</taxon>
        <taxon>Catenulisporales</taxon>
        <taxon>Catenulisporaceae</taxon>
        <taxon>Catenulispora</taxon>
    </lineage>
</organism>
<dbReference type="Proteomes" id="UP001500751">
    <property type="component" value="Unassembled WGS sequence"/>
</dbReference>
<proteinExistence type="predicted"/>
<sequence length="101" mass="10386">MRDARASSQGGCDVTPGAPYSRDFVIDLPSGIGDDAFVEDQPGAGTVRVNVRFGDTVLELTVTRTGTGPLDLSTAASRDWLTGIARAMAARWTGAKTGGGA</sequence>
<dbReference type="EMBL" id="BAAAQN010000024">
    <property type="protein sequence ID" value="GAA2037142.1"/>
    <property type="molecule type" value="Genomic_DNA"/>
</dbReference>
<reference evidence="1 2" key="1">
    <citation type="journal article" date="2019" name="Int. J. Syst. Evol. Microbiol.">
        <title>The Global Catalogue of Microorganisms (GCM) 10K type strain sequencing project: providing services to taxonomists for standard genome sequencing and annotation.</title>
        <authorList>
            <consortium name="The Broad Institute Genomics Platform"/>
            <consortium name="The Broad Institute Genome Sequencing Center for Infectious Disease"/>
            <person name="Wu L."/>
            <person name="Ma J."/>
        </authorList>
    </citation>
    <scope>NUCLEOTIDE SEQUENCE [LARGE SCALE GENOMIC DNA]</scope>
    <source>
        <strain evidence="1 2">JCM 16014</strain>
    </source>
</reference>
<evidence type="ECO:0000313" key="2">
    <source>
        <dbReference type="Proteomes" id="UP001500751"/>
    </source>
</evidence>
<protein>
    <submittedName>
        <fullName evidence="1">Uncharacterized protein</fullName>
    </submittedName>
</protein>
<name>A0ABN2UNR3_9ACTN</name>